<keyword evidence="1" id="KW-0813">Transport</keyword>
<evidence type="ECO:0000256" key="2">
    <source>
        <dbReference type="ARBA" id="ARBA00022475"/>
    </source>
</evidence>
<dbReference type="PROSITE" id="PS00211">
    <property type="entry name" value="ABC_TRANSPORTER_1"/>
    <property type="match status" value="1"/>
</dbReference>
<dbReference type="AlphaFoldDB" id="A0A0F9Z5F1"/>
<dbReference type="InterPro" id="IPR050093">
    <property type="entry name" value="ABC_SmlMolc_Importer"/>
</dbReference>
<organism evidence="10">
    <name type="scientific">marine sediment metagenome</name>
    <dbReference type="NCBI Taxonomy" id="412755"/>
    <lineage>
        <taxon>unclassified sequences</taxon>
        <taxon>metagenomes</taxon>
        <taxon>ecological metagenomes</taxon>
    </lineage>
</organism>
<accession>A0A0F9Z5F1</accession>
<dbReference type="InterPro" id="IPR015853">
    <property type="entry name" value="ABC_transpr_FbpC"/>
</dbReference>
<evidence type="ECO:0000256" key="4">
    <source>
        <dbReference type="ARBA" id="ARBA00022741"/>
    </source>
</evidence>
<dbReference type="PANTHER" id="PTHR42781">
    <property type="entry name" value="SPERMIDINE/PUTRESCINE IMPORT ATP-BINDING PROTEIN POTA"/>
    <property type="match status" value="1"/>
</dbReference>
<name>A0A0F9Z5F1_9ZZZZ</name>
<gene>
    <name evidence="10" type="ORF">LCGC14_0004870</name>
</gene>
<keyword evidence="5" id="KW-0067">ATP-binding</keyword>
<keyword evidence="6" id="KW-0408">Iron</keyword>
<dbReference type="SMART" id="SM00382">
    <property type="entry name" value="AAA"/>
    <property type="match status" value="1"/>
</dbReference>
<dbReference type="SUPFAM" id="SSF52540">
    <property type="entry name" value="P-loop containing nucleoside triphosphate hydrolases"/>
    <property type="match status" value="1"/>
</dbReference>
<evidence type="ECO:0000256" key="7">
    <source>
        <dbReference type="ARBA" id="ARBA00023065"/>
    </source>
</evidence>
<dbReference type="Pfam" id="PF08402">
    <property type="entry name" value="TOBE_2"/>
    <property type="match status" value="1"/>
</dbReference>
<comment type="caution">
    <text evidence="10">The sequence shown here is derived from an EMBL/GenBank/DDBJ whole genome shotgun (WGS) entry which is preliminary data.</text>
</comment>
<evidence type="ECO:0000259" key="9">
    <source>
        <dbReference type="PROSITE" id="PS50893"/>
    </source>
</evidence>
<reference evidence="10" key="1">
    <citation type="journal article" date="2015" name="Nature">
        <title>Complex archaea that bridge the gap between prokaryotes and eukaryotes.</title>
        <authorList>
            <person name="Spang A."/>
            <person name="Saw J.H."/>
            <person name="Jorgensen S.L."/>
            <person name="Zaremba-Niedzwiedzka K."/>
            <person name="Martijn J."/>
            <person name="Lind A.E."/>
            <person name="van Eijk R."/>
            <person name="Schleper C."/>
            <person name="Guy L."/>
            <person name="Ettema T.J."/>
        </authorList>
    </citation>
    <scope>NUCLEOTIDE SEQUENCE</scope>
</reference>
<dbReference type="InterPro" id="IPR013611">
    <property type="entry name" value="Transp-assoc_OB_typ2"/>
</dbReference>
<keyword evidence="4" id="KW-0547">Nucleotide-binding</keyword>
<keyword evidence="3" id="KW-0410">Iron transport</keyword>
<feature type="domain" description="ABC transporter" evidence="9">
    <location>
        <begin position="5"/>
        <end position="237"/>
    </location>
</feature>
<dbReference type="EMBL" id="LAZR01000001">
    <property type="protein sequence ID" value="KKO12474.1"/>
    <property type="molecule type" value="Genomic_DNA"/>
</dbReference>
<evidence type="ECO:0000256" key="8">
    <source>
        <dbReference type="ARBA" id="ARBA00023136"/>
    </source>
</evidence>
<keyword evidence="8" id="KW-0472">Membrane</keyword>
<dbReference type="PROSITE" id="PS50893">
    <property type="entry name" value="ABC_TRANSPORTER_2"/>
    <property type="match status" value="1"/>
</dbReference>
<evidence type="ECO:0000256" key="3">
    <source>
        <dbReference type="ARBA" id="ARBA00022496"/>
    </source>
</evidence>
<dbReference type="InterPro" id="IPR017871">
    <property type="entry name" value="ABC_transporter-like_CS"/>
</dbReference>
<evidence type="ECO:0000256" key="1">
    <source>
        <dbReference type="ARBA" id="ARBA00022448"/>
    </source>
</evidence>
<dbReference type="FunFam" id="3.40.50.300:FF:000425">
    <property type="entry name" value="Probable ABC transporter, ATP-binding subunit"/>
    <property type="match status" value="1"/>
</dbReference>
<dbReference type="PANTHER" id="PTHR42781:SF4">
    <property type="entry name" value="SPERMIDINE_PUTRESCINE IMPORT ATP-BINDING PROTEIN POTA"/>
    <property type="match status" value="1"/>
</dbReference>
<keyword evidence="7" id="KW-0406">Ion transport</keyword>
<protein>
    <recommendedName>
        <fullName evidence="9">ABC transporter domain-containing protein</fullName>
    </recommendedName>
</protein>
<evidence type="ECO:0000313" key="10">
    <source>
        <dbReference type="EMBL" id="KKO12474.1"/>
    </source>
</evidence>
<dbReference type="Gene3D" id="2.40.50.100">
    <property type="match status" value="1"/>
</dbReference>
<dbReference type="GO" id="GO:0043190">
    <property type="term" value="C:ATP-binding cassette (ABC) transporter complex"/>
    <property type="evidence" value="ECO:0007669"/>
    <property type="project" value="InterPro"/>
</dbReference>
<dbReference type="CDD" id="cd03259">
    <property type="entry name" value="ABC_Carb_Solutes_like"/>
    <property type="match status" value="1"/>
</dbReference>
<dbReference type="GO" id="GO:0016887">
    <property type="term" value="F:ATP hydrolysis activity"/>
    <property type="evidence" value="ECO:0007669"/>
    <property type="project" value="InterPro"/>
</dbReference>
<dbReference type="GO" id="GO:0005524">
    <property type="term" value="F:ATP binding"/>
    <property type="evidence" value="ECO:0007669"/>
    <property type="project" value="UniProtKB-KW"/>
</dbReference>
<dbReference type="InterPro" id="IPR008995">
    <property type="entry name" value="Mo/tungstate-bd_C_term_dom"/>
</dbReference>
<evidence type="ECO:0000256" key="6">
    <source>
        <dbReference type="ARBA" id="ARBA00023004"/>
    </source>
</evidence>
<dbReference type="Gene3D" id="3.40.50.300">
    <property type="entry name" value="P-loop containing nucleotide triphosphate hydrolases"/>
    <property type="match status" value="1"/>
</dbReference>
<dbReference type="InterPro" id="IPR003593">
    <property type="entry name" value="AAA+_ATPase"/>
</dbReference>
<dbReference type="Pfam" id="PF00005">
    <property type="entry name" value="ABC_tran"/>
    <property type="match status" value="1"/>
</dbReference>
<proteinExistence type="predicted"/>
<keyword evidence="2" id="KW-1003">Cell membrane</keyword>
<dbReference type="GO" id="GO:0015408">
    <property type="term" value="F:ABC-type ferric iron transporter activity"/>
    <property type="evidence" value="ECO:0007669"/>
    <property type="project" value="InterPro"/>
</dbReference>
<evidence type="ECO:0000256" key="5">
    <source>
        <dbReference type="ARBA" id="ARBA00022840"/>
    </source>
</evidence>
<sequence>MTHALELNNVSVALEKTPIVQHIDLQLNEGDIGCLLGPSGCGKTTLLRAIAGFEAVTSGRLSVAGHLVSEPGFRVPVEKRQVGMVFQDYALFPHLSVKENIAFGLKHVSATERERRIDALADMLRIGELLQAFPHRLSGGQQQRVAIARAMAPKPRILLLDEPFASLDVELREDIAREIRAVLKQDGITTILVSHNQLEAFAMADEIGVMKAGQLLQWSSAFALYHEPATAYVADFVGEGVFLPGTVVDDVSVSTELGVLHSDQSLGHEIGALVSVLIRPDDVIHDDDSPATARVLEKAFRGAEFMYTLALDSGARIQTLVPSHHVHAKGMQIGIRVEMDHLVVFPMETEASAAP</sequence>
<dbReference type="InterPro" id="IPR027417">
    <property type="entry name" value="P-loop_NTPase"/>
</dbReference>
<dbReference type="SUPFAM" id="SSF50331">
    <property type="entry name" value="MOP-like"/>
    <property type="match status" value="1"/>
</dbReference>
<dbReference type="InterPro" id="IPR003439">
    <property type="entry name" value="ABC_transporter-like_ATP-bd"/>
</dbReference>